<reference evidence="4" key="2">
    <citation type="submission" date="2014-06" db="EMBL/GenBank/DDBJ databases">
        <title>The complete genome of Blastobotrys (Arxula) adeninivorans LS3 - a yeast of biotechnological interest.</title>
        <authorList>
            <person name="Kunze G."/>
            <person name="Gaillardin C."/>
            <person name="Czernicka M."/>
            <person name="Durrens P."/>
            <person name="Martin T."/>
            <person name="Boer E."/>
            <person name="Gabaldon T."/>
            <person name="Cruz J."/>
            <person name="Talla E."/>
            <person name="Marck C."/>
            <person name="Goffeau A."/>
            <person name="Barbe V."/>
            <person name="Baret P."/>
            <person name="Baronian K."/>
            <person name="Beier S."/>
            <person name="Bleykasten C."/>
            <person name="Bode R."/>
            <person name="Casaregola S."/>
            <person name="Despons L."/>
            <person name="Fairhead C."/>
            <person name="Giersberg M."/>
            <person name="Gierski P."/>
            <person name="Hahnel U."/>
            <person name="Hartmann A."/>
            <person name="Jankowska D."/>
            <person name="Jubin C."/>
            <person name="Jung P."/>
            <person name="Lafontaine I."/>
            <person name="Leh-Louis V."/>
            <person name="Lemaire M."/>
            <person name="Marcet-Houben M."/>
            <person name="Mascher M."/>
            <person name="Morel G."/>
            <person name="Richard G.-F."/>
            <person name="Riechen J."/>
            <person name="Sacerdot C."/>
            <person name="Sarkar A."/>
            <person name="Savel G."/>
            <person name="Schacherer J."/>
            <person name="Sherman D."/>
            <person name="Straub M.-L."/>
            <person name="Stein N."/>
            <person name="Thierry A."/>
            <person name="Trautwein-Schult A."/>
            <person name="Westhof E."/>
            <person name="Worch S."/>
            <person name="Dujon B."/>
            <person name="Souciet J.-L."/>
            <person name="Wincker P."/>
            <person name="Scholz U."/>
            <person name="Neuveglise N."/>
        </authorList>
    </citation>
    <scope>NUCLEOTIDE SEQUENCE</scope>
    <source>
        <strain evidence="4">LS3</strain>
    </source>
</reference>
<evidence type="ECO:0000259" key="3">
    <source>
        <dbReference type="Pfam" id="PF03070"/>
    </source>
</evidence>
<dbReference type="PANTHER" id="PTHR43198">
    <property type="entry name" value="BIFUNCTIONAL TH2 PROTEIN"/>
    <property type="match status" value="1"/>
</dbReference>
<dbReference type="PhylomeDB" id="A0A060SY72"/>
<protein>
    <submittedName>
        <fullName evidence="4">ARAD1A10076p</fullName>
    </submittedName>
</protein>
<dbReference type="InterPro" id="IPR004305">
    <property type="entry name" value="Thiaminase-2/PQQC"/>
</dbReference>
<dbReference type="EMBL" id="HG937691">
    <property type="protein sequence ID" value="CDP33469.1"/>
    <property type="molecule type" value="Genomic_DNA"/>
</dbReference>
<dbReference type="Gene3D" id="1.20.910.10">
    <property type="entry name" value="Heme oxygenase-like"/>
    <property type="match status" value="1"/>
</dbReference>
<proteinExistence type="predicted"/>
<dbReference type="Pfam" id="PF03070">
    <property type="entry name" value="TENA_THI-4"/>
    <property type="match status" value="1"/>
</dbReference>
<dbReference type="SUPFAM" id="SSF48613">
    <property type="entry name" value="Heme oxygenase-like"/>
    <property type="match status" value="1"/>
</dbReference>
<dbReference type="GO" id="GO:0005829">
    <property type="term" value="C:cytosol"/>
    <property type="evidence" value="ECO:0007669"/>
    <property type="project" value="TreeGrafter"/>
</dbReference>
<sequence length="209" mass="24135">MSFTDKLKEEFKDVWAQAVDHKFVKQLYDGSVPDEVMKYYLIQDYKFVDTFLALVGMAVATADTLEARLRYCRFLGMCASDENTYFEKALEELGASKEEQDKTAPSRGTKAIEVIMRRTIESNNYGAVVAVLYVAEGVYLDWAMKAPKPLPEKFIHSEWIRLHDNPDFRDYVGFLKSELDRVGPSEPLVKEFFKANVEAERDFFDSLYD</sequence>
<feature type="domain" description="Thiaminase-2/PQQC" evidence="3">
    <location>
        <begin position="11"/>
        <end position="207"/>
    </location>
</feature>
<dbReference type="GO" id="GO:0006772">
    <property type="term" value="P:thiamine metabolic process"/>
    <property type="evidence" value="ECO:0007669"/>
    <property type="project" value="UniProtKB-ARBA"/>
</dbReference>
<feature type="binding site" evidence="2">
    <location>
        <position position="136"/>
    </location>
    <ligand>
        <name>substrate</name>
    </ligand>
</feature>
<dbReference type="InterPro" id="IPR026285">
    <property type="entry name" value="TenA_E"/>
</dbReference>
<organism evidence="4">
    <name type="scientific">Blastobotrys adeninivorans</name>
    <name type="common">Yeast</name>
    <name type="synonym">Arxula adeninivorans</name>
    <dbReference type="NCBI Taxonomy" id="409370"/>
    <lineage>
        <taxon>Eukaryota</taxon>
        <taxon>Fungi</taxon>
        <taxon>Dikarya</taxon>
        <taxon>Ascomycota</taxon>
        <taxon>Saccharomycotina</taxon>
        <taxon>Dipodascomycetes</taxon>
        <taxon>Dipodascales</taxon>
        <taxon>Trichomonascaceae</taxon>
        <taxon>Blastobotrys</taxon>
    </lineage>
</organism>
<dbReference type="InterPro" id="IPR016084">
    <property type="entry name" value="Haem_Oase-like_multi-hlx"/>
</dbReference>
<feature type="active site" description="Proton donor" evidence="1">
    <location>
        <position position="200"/>
    </location>
</feature>
<dbReference type="InterPro" id="IPR050967">
    <property type="entry name" value="Thiamine_Salvage_TenA"/>
</dbReference>
<dbReference type="PIRSF" id="PIRSF003170">
    <property type="entry name" value="Pet18p"/>
    <property type="match status" value="1"/>
</dbReference>
<dbReference type="PANTHER" id="PTHR43198:SF2">
    <property type="entry name" value="SI:CH1073-67J19.1-RELATED"/>
    <property type="match status" value="1"/>
</dbReference>
<evidence type="ECO:0000256" key="2">
    <source>
        <dbReference type="PIRSR" id="PIRSR003170-2"/>
    </source>
</evidence>
<accession>A0A060SY72</accession>
<name>A0A060SY72_BLAAD</name>
<evidence type="ECO:0000256" key="1">
    <source>
        <dbReference type="PIRSR" id="PIRSR003170-1"/>
    </source>
</evidence>
<gene>
    <name evidence="4" type="ORF">GNLVRS02_ARAD1A10076g</name>
</gene>
<feature type="binding site" evidence="2">
    <location>
        <position position="82"/>
    </location>
    <ligand>
        <name>substrate</name>
    </ligand>
</feature>
<evidence type="ECO:0000313" key="4">
    <source>
        <dbReference type="EMBL" id="CDP33469.1"/>
    </source>
</evidence>
<dbReference type="AlphaFoldDB" id="A0A060SY72"/>
<dbReference type="CDD" id="cd19358">
    <property type="entry name" value="TenA_E_Spr0628-like"/>
    <property type="match status" value="1"/>
</dbReference>
<reference evidence="4" key="1">
    <citation type="submission" date="2014-02" db="EMBL/GenBank/DDBJ databases">
        <authorList>
            <person name="Genoscope - CEA"/>
        </authorList>
    </citation>
    <scope>NUCLEOTIDE SEQUENCE</scope>
    <source>
        <strain evidence="4">LS3</strain>
    </source>
</reference>
<feature type="binding site" evidence="2">
    <location>
        <position position="44"/>
    </location>
    <ligand>
        <name>substrate</name>
    </ligand>
</feature>